<accession>A0ABQ8KYN2</accession>
<organism evidence="1 2">
    <name type="scientific">Rhodofomes roseus</name>
    <dbReference type="NCBI Taxonomy" id="34475"/>
    <lineage>
        <taxon>Eukaryota</taxon>
        <taxon>Fungi</taxon>
        <taxon>Dikarya</taxon>
        <taxon>Basidiomycota</taxon>
        <taxon>Agaricomycotina</taxon>
        <taxon>Agaricomycetes</taxon>
        <taxon>Polyporales</taxon>
        <taxon>Rhodofomes</taxon>
    </lineage>
</organism>
<comment type="caution">
    <text evidence="1">The sequence shown here is derived from an EMBL/GenBank/DDBJ whole genome shotgun (WGS) entry which is preliminary data.</text>
</comment>
<evidence type="ECO:0008006" key="3">
    <source>
        <dbReference type="Google" id="ProtNLM"/>
    </source>
</evidence>
<dbReference type="RefSeq" id="XP_047784432.1">
    <property type="nucleotide sequence ID" value="XM_047922878.1"/>
</dbReference>
<evidence type="ECO:0000313" key="2">
    <source>
        <dbReference type="Proteomes" id="UP000814176"/>
    </source>
</evidence>
<dbReference type="Proteomes" id="UP000814176">
    <property type="component" value="Unassembled WGS sequence"/>
</dbReference>
<evidence type="ECO:0000313" key="1">
    <source>
        <dbReference type="EMBL" id="KAH9843622.1"/>
    </source>
</evidence>
<dbReference type="EMBL" id="JADCUA010000001">
    <property type="protein sequence ID" value="KAH9843622.1"/>
    <property type="molecule type" value="Genomic_DNA"/>
</dbReference>
<dbReference type="GeneID" id="72003610"/>
<name>A0ABQ8KYN2_9APHY</name>
<sequence length="185" mass="19926">MGVVLRTSSSGVLCLSVILSREVPKWMAGTHDSTTHTISFVRGMDGATLCAMSGLAFTLLHTTATESLALLVHVAQPFLVYRTSISARSCLLNMWLLPPALAGADQVGEKSIWAGTWRRCNPGSILSAISRLDCSPCKVRIASSLTIPAIVQSEIEARGSITRLLLRSRSISERLNPASALFCIW</sequence>
<proteinExistence type="predicted"/>
<gene>
    <name evidence="1" type="ORF">C8Q71DRAFT_7432</name>
</gene>
<keyword evidence="2" id="KW-1185">Reference proteome</keyword>
<reference evidence="1 2" key="1">
    <citation type="journal article" date="2021" name="Environ. Microbiol.">
        <title>Gene family expansions and transcriptome signatures uncover fungal adaptations to wood decay.</title>
        <authorList>
            <person name="Hage H."/>
            <person name="Miyauchi S."/>
            <person name="Viragh M."/>
            <person name="Drula E."/>
            <person name="Min B."/>
            <person name="Chaduli D."/>
            <person name="Navarro D."/>
            <person name="Favel A."/>
            <person name="Norest M."/>
            <person name="Lesage-Meessen L."/>
            <person name="Balint B."/>
            <person name="Merenyi Z."/>
            <person name="de Eugenio L."/>
            <person name="Morin E."/>
            <person name="Martinez A.T."/>
            <person name="Baldrian P."/>
            <person name="Stursova M."/>
            <person name="Martinez M.J."/>
            <person name="Novotny C."/>
            <person name="Magnuson J.K."/>
            <person name="Spatafora J.W."/>
            <person name="Maurice S."/>
            <person name="Pangilinan J."/>
            <person name="Andreopoulos W."/>
            <person name="LaButti K."/>
            <person name="Hundley H."/>
            <person name="Na H."/>
            <person name="Kuo A."/>
            <person name="Barry K."/>
            <person name="Lipzen A."/>
            <person name="Henrissat B."/>
            <person name="Riley R."/>
            <person name="Ahrendt S."/>
            <person name="Nagy L.G."/>
            <person name="Grigoriev I.V."/>
            <person name="Martin F."/>
            <person name="Rosso M.N."/>
        </authorList>
    </citation>
    <scope>NUCLEOTIDE SEQUENCE [LARGE SCALE GENOMIC DNA]</scope>
    <source>
        <strain evidence="1 2">CIRM-BRFM 1785</strain>
    </source>
</reference>
<protein>
    <recommendedName>
        <fullName evidence="3">Secreted protein</fullName>
    </recommendedName>
</protein>